<keyword evidence="3" id="KW-0808">Transferase</keyword>
<dbReference type="GO" id="GO:0004691">
    <property type="term" value="F:cAMP-dependent protein kinase activity"/>
    <property type="evidence" value="ECO:0007669"/>
    <property type="project" value="UniProtKB-EC"/>
</dbReference>
<comment type="catalytic activity">
    <reaction evidence="7">
        <text>L-threonyl-[protein] + ATP = O-phospho-L-threonyl-[protein] + ADP + H(+)</text>
        <dbReference type="Rhea" id="RHEA:46608"/>
        <dbReference type="Rhea" id="RHEA-COMP:11060"/>
        <dbReference type="Rhea" id="RHEA-COMP:11605"/>
        <dbReference type="ChEBI" id="CHEBI:15378"/>
        <dbReference type="ChEBI" id="CHEBI:30013"/>
        <dbReference type="ChEBI" id="CHEBI:30616"/>
        <dbReference type="ChEBI" id="CHEBI:61977"/>
        <dbReference type="ChEBI" id="CHEBI:456216"/>
        <dbReference type="EC" id="2.7.11.11"/>
    </reaction>
</comment>
<evidence type="ECO:0000256" key="1">
    <source>
        <dbReference type="ARBA" id="ARBA00012444"/>
    </source>
</evidence>
<dbReference type="PANTHER" id="PTHR24353">
    <property type="entry name" value="CYCLIC NUCLEOTIDE-DEPENDENT PROTEIN KINASE"/>
    <property type="match status" value="1"/>
</dbReference>
<evidence type="ECO:0000256" key="8">
    <source>
        <dbReference type="ARBA" id="ARBA00047454"/>
    </source>
</evidence>
<evidence type="ECO:0000256" key="5">
    <source>
        <dbReference type="ARBA" id="ARBA00022777"/>
    </source>
</evidence>
<dbReference type="Pfam" id="PF00069">
    <property type="entry name" value="Pkinase"/>
    <property type="match status" value="1"/>
</dbReference>
<evidence type="ECO:0000313" key="11">
    <source>
        <dbReference type="Proteomes" id="UP000772434"/>
    </source>
</evidence>
<dbReference type="GO" id="GO:0005524">
    <property type="term" value="F:ATP binding"/>
    <property type="evidence" value="ECO:0007669"/>
    <property type="project" value="UniProtKB-KW"/>
</dbReference>
<evidence type="ECO:0000313" key="10">
    <source>
        <dbReference type="EMBL" id="KAF9068312.1"/>
    </source>
</evidence>
<dbReference type="Proteomes" id="UP000772434">
    <property type="component" value="Unassembled WGS sequence"/>
</dbReference>
<keyword evidence="6" id="KW-0067">ATP-binding</keyword>
<dbReference type="PROSITE" id="PS50011">
    <property type="entry name" value="PROTEIN_KINASE_DOM"/>
    <property type="match status" value="1"/>
</dbReference>
<proteinExistence type="predicted"/>
<keyword evidence="5 10" id="KW-0418">Kinase</keyword>
<comment type="caution">
    <text evidence="10">The sequence shown here is derived from an EMBL/GenBank/DDBJ whole genome shotgun (WGS) entry which is preliminary data.</text>
</comment>
<dbReference type="InterPro" id="IPR008271">
    <property type="entry name" value="Ser/Thr_kinase_AS"/>
</dbReference>
<dbReference type="Gene3D" id="3.30.200.20">
    <property type="entry name" value="Phosphorylase Kinase, domain 1"/>
    <property type="match status" value="1"/>
</dbReference>
<protein>
    <recommendedName>
        <fullName evidence="1">cAMP-dependent protein kinase</fullName>
        <ecNumber evidence="1">2.7.11.11</ecNumber>
    </recommendedName>
</protein>
<organism evidence="10 11">
    <name type="scientific">Rhodocollybia butyracea</name>
    <dbReference type="NCBI Taxonomy" id="206335"/>
    <lineage>
        <taxon>Eukaryota</taxon>
        <taxon>Fungi</taxon>
        <taxon>Dikarya</taxon>
        <taxon>Basidiomycota</taxon>
        <taxon>Agaricomycotina</taxon>
        <taxon>Agaricomycetes</taxon>
        <taxon>Agaricomycetidae</taxon>
        <taxon>Agaricales</taxon>
        <taxon>Marasmiineae</taxon>
        <taxon>Omphalotaceae</taxon>
        <taxon>Rhodocollybia</taxon>
    </lineage>
</organism>
<dbReference type="EMBL" id="JADNRY010000062">
    <property type="protein sequence ID" value="KAF9068312.1"/>
    <property type="molecule type" value="Genomic_DNA"/>
</dbReference>
<evidence type="ECO:0000256" key="2">
    <source>
        <dbReference type="ARBA" id="ARBA00022527"/>
    </source>
</evidence>
<keyword evidence="2" id="KW-0723">Serine/threonine-protein kinase</keyword>
<dbReference type="InterPro" id="IPR000719">
    <property type="entry name" value="Prot_kinase_dom"/>
</dbReference>
<comment type="catalytic activity">
    <reaction evidence="8">
        <text>L-seryl-[protein] + ATP = O-phospho-L-seryl-[protein] + ADP + H(+)</text>
        <dbReference type="Rhea" id="RHEA:17989"/>
        <dbReference type="Rhea" id="RHEA-COMP:9863"/>
        <dbReference type="Rhea" id="RHEA-COMP:11604"/>
        <dbReference type="ChEBI" id="CHEBI:15378"/>
        <dbReference type="ChEBI" id="CHEBI:29999"/>
        <dbReference type="ChEBI" id="CHEBI:30616"/>
        <dbReference type="ChEBI" id="CHEBI:83421"/>
        <dbReference type="ChEBI" id="CHEBI:456216"/>
        <dbReference type="EC" id="2.7.11.11"/>
    </reaction>
</comment>
<dbReference type="PROSITE" id="PS00108">
    <property type="entry name" value="PROTEIN_KINASE_ST"/>
    <property type="match status" value="1"/>
</dbReference>
<dbReference type="AlphaFoldDB" id="A0A9P5U6Z6"/>
<gene>
    <name evidence="10" type="ORF">BDP27DRAFT_1224485</name>
</gene>
<feature type="domain" description="Protein kinase" evidence="9">
    <location>
        <begin position="1"/>
        <end position="235"/>
    </location>
</feature>
<dbReference type="SMART" id="SM00220">
    <property type="entry name" value="S_TKc"/>
    <property type="match status" value="1"/>
</dbReference>
<sequence>MERSILTELPWNPFICGLIGTFVDPLNLYYAFEFCPKNSLRDALDSRDIFQPNVAQFYFCGVVAGLAFLHDHDIVHRDLKPENVFLGPGGYPVIGDFGTARRISDDFVRLKRPRGQAEIEATDPAGYCDWREVGTFVYSAPEIYSAPNDTQYFGPSIDWWAAGIMLYEMLTRKYPFYSKNRKKMHAMIQRGKVKWPGNIVVGKTIKALVASLLAVDPMERMGTYGVQEVLDYPWFKNVDWVKIQSREYTCPVDKDVLGPGERWHRHPLPKREIVLGLNVVEPSLELRYDERFKYKEI</sequence>
<evidence type="ECO:0000256" key="4">
    <source>
        <dbReference type="ARBA" id="ARBA00022741"/>
    </source>
</evidence>
<accession>A0A9P5U6Z6</accession>
<keyword evidence="11" id="KW-1185">Reference proteome</keyword>
<keyword evidence="4" id="KW-0547">Nucleotide-binding</keyword>
<dbReference type="InterPro" id="IPR011009">
    <property type="entry name" value="Kinase-like_dom_sf"/>
</dbReference>
<evidence type="ECO:0000256" key="7">
    <source>
        <dbReference type="ARBA" id="ARBA00047292"/>
    </source>
</evidence>
<evidence type="ECO:0000256" key="3">
    <source>
        <dbReference type="ARBA" id="ARBA00022679"/>
    </source>
</evidence>
<reference evidence="10" key="1">
    <citation type="submission" date="2020-11" db="EMBL/GenBank/DDBJ databases">
        <authorList>
            <consortium name="DOE Joint Genome Institute"/>
            <person name="Ahrendt S."/>
            <person name="Riley R."/>
            <person name="Andreopoulos W."/>
            <person name="Labutti K."/>
            <person name="Pangilinan J."/>
            <person name="Ruiz-Duenas F.J."/>
            <person name="Barrasa J.M."/>
            <person name="Sanchez-Garcia M."/>
            <person name="Camarero S."/>
            <person name="Miyauchi S."/>
            <person name="Serrano A."/>
            <person name="Linde D."/>
            <person name="Babiker R."/>
            <person name="Drula E."/>
            <person name="Ayuso-Fernandez I."/>
            <person name="Pacheco R."/>
            <person name="Padilla G."/>
            <person name="Ferreira P."/>
            <person name="Barriuso J."/>
            <person name="Kellner H."/>
            <person name="Castanera R."/>
            <person name="Alfaro M."/>
            <person name="Ramirez L."/>
            <person name="Pisabarro A.G."/>
            <person name="Kuo A."/>
            <person name="Tritt A."/>
            <person name="Lipzen A."/>
            <person name="He G."/>
            <person name="Yan M."/>
            <person name="Ng V."/>
            <person name="Cullen D."/>
            <person name="Martin F."/>
            <person name="Rosso M.-N."/>
            <person name="Henrissat B."/>
            <person name="Hibbett D."/>
            <person name="Martinez A.T."/>
            <person name="Grigoriev I.V."/>
        </authorList>
    </citation>
    <scope>NUCLEOTIDE SEQUENCE</scope>
    <source>
        <strain evidence="10">AH 40177</strain>
    </source>
</reference>
<dbReference type="Gene3D" id="1.10.510.10">
    <property type="entry name" value="Transferase(Phosphotransferase) domain 1"/>
    <property type="match status" value="1"/>
</dbReference>
<dbReference type="SUPFAM" id="SSF56112">
    <property type="entry name" value="Protein kinase-like (PK-like)"/>
    <property type="match status" value="1"/>
</dbReference>
<dbReference type="EC" id="2.7.11.11" evidence="1"/>
<dbReference type="OrthoDB" id="10252171at2759"/>
<name>A0A9P5U6Z6_9AGAR</name>
<evidence type="ECO:0000256" key="6">
    <source>
        <dbReference type="ARBA" id="ARBA00022840"/>
    </source>
</evidence>
<evidence type="ECO:0000259" key="9">
    <source>
        <dbReference type="PROSITE" id="PS50011"/>
    </source>
</evidence>